<protein>
    <submittedName>
        <fullName evidence="2">Uncharacterized protein</fullName>
    </submittedName>
</protein>
<evidence type="ECO:0000313" key="2">
    <source>
        <dbReference type="EMBL" id="RLV63190.1"/>
    </source>
</evidence>
<organism evidence="2 3">
    <name type="scientific">Chloebia gouldiae</name>
    <name type="common">Gouldian finch</name>
    <name type="synonym">Erythrura gouldiae</name>
    <dbReference type="NCBI Taxonomy" id="44316"/>
    <lineage>
        <taxon>Eukaryota</taxon>
        <taxon>Metazoa</taxon>
        <taxon>Chordata</taxon>
        <taxon>Craniata</taxon>
        <taxon>Vertebrata</taxon>
        <taxon>Euteleostomi</taxon>
        <taxon>Archelosauria</taxon>
        <taxon>Archosauria</taxon>
        <taxon>Dinosauria</taxon>
        <taxon>Saurischia</taxon>
        <taxon>Theropoda</taxon>
        <taxon>Coelurosauria</taxon>
        <taxon>Aves</taxon>
        <taxon>Neognathae</taxon>
        <taxon>Neoaves</taxon>
        <taxon>Telluraves</taxon>
        <taxon>Australaves</taxon>
        <taxon>Passeriformes</taxon>
        <taxon>Passeroidea</taxon>
        <taxon>Passeridae</taxon>
        <taxon>Chloebia</taxon>
    </lineage>
</organism>
<name>A0A3L8Q790_CHLGU</name>
<evidence type="ECO:0000256" key="1">
    <source>
        <dbReference type="SAM" id="MobiDB-lite"/>
    </source>
</evidence>
<evidence type="ECO:0000313" key="3">
    <source>
        <dbReference type="Proteomes" id="UP000276834"/>
    </source>
</evidence>
<gene>
    <name evidence="2" type="ORF">DV515_00018523</name>
</gene>
<comment type="caution">
    <text evidence="2">The sequence shown here is derived from an EMBL/GenBank/DDBJ whole genome shotgun (WGS) entry which is preliminary data.</text>
</comment>
<proteinExistence type="predicted"/>
<dbReference type="OrthoDB" id="5876240at2759"/>
<reference evidence="2 3" key="1">
    <citation type="journal article" date="2018" name="Proc. R. Soc. B">
        <title>A non-coding region near Follistatin controls head colour polymorphism in the Gouldian finch.</title>
        <authorList>
            <person name="Toomey M.B."/>
            <person name="Marques C.I."/>
            <person name="Andrade P."/>
            <person name="Araujo P.M."/>
            <person name="Sabatino S."/>
            <person name="Gazda M.A."/>
            <person name="Afonso S."/>
            <person name="Lopes R.J."/>
            <person name="Corbo J.C."/>
            <person name="Carneiro M."/>
        </authorList>
    </citation>
    <scope>NUCLEOTIDE SEQUENCE [LARGE SCALE GENOMIC DNA]</scope>
    <source>
        <strain evidence="2">Red01</strain>
        <tissue evidence="2">Muscle</tissue>
    </source>
</reference>
<dbReference type="Proteomes" id="UP000276834">
    <property type="component" value="Unassembled WGS sequence"/>
</dbReference>
<accession>A0A3L8Q790</accession>
<dbReference type="EMBL" id="QUSF01003545">
    <property type="protein sequence ID" value="RLV63190.1"/>
    <property type="molecule type" value="Genomic_DNA"/>
</dbReference>
<feature type="non-terminal residue" evidence="2">
    <location>
        <position position="1"/>
    </location>
</feature>
<keyword evidence="3" id="KW-1185">Reference proteome</keyword>
<sequence>GFPVQNVRPVQSPMNQVGIVLNVQQGQTVRPITLVPGTQFVKPAVGVPQVFSPVAQVRPGSAGPGRPATNAFATVIPATLTLRSTVPQAQAPQQSESPSSDPGPNSCRNSHGKINLREPGGRRWELAPSLLLRQSSFTDEENLGHFR</sequence>
<dbReference type="AlphaFoldDB" id="A0A3L8Q790"/>
<feature type="compositionally biased region" description="Low complexity" evidence="1">
    <location>
        <begin position="87"/>
        <end position="102"/>
    </location>
</feature>
<feature type="region of interest" description="Disordered" evidence="1">
    <location>
        <begin position="83"/>
        <end position="121"/>
    </location>
</feature>